<sequence length="542" mass="58270">MMAIGAAAAAEQFVAAAKAAVSREVVKDGRILTDEFDRRQRAAHGFAWMATLSECLSATAHWSQKRASSGGLDPLSECAIVIGFSEYLAQLIGGVPMTQNEIVRPPELALSEAAANLAANDCVGKFVLADWSGVRSELASLLTEGHRLRDSLDEETLDSFRDEVRRFADERVLPNAHKWHLENALIPDQIVQEMADLGIFGICIAPEFGGLGLGKLAMCVVTEELSRAWIAAGSLGTRSEIAAELITQAGTEAQKAKWLPKIASGEYLPTAVFTEPDSGSDLGSLRTRASRATDGSWRIFGTKTWITHASRSDLMTVLACTLPEVPGHAGLSMFIAQKPRGLSDNPFPVPGLSGGEIEVLGYRGMREYDVAFDDFEVPADSLLGNAEGQGFKQLMRTFEGARIQTAARAVGVARRALELGLAYAMNRKQFGKAIAAFPRISDKLATMTAEILLAREVTYSAARAKDADRRCDIQAGMAKLISARVAWSAADVALQIHGGNGYALEYEISRVLCDARILNIFEGAAEIQAQVVARGLLTRDAA</sequence>
<keyword evidence="5 6" id="KW-0560">Oxidoreductase</keyword>
<keyword evidence="3 6" id="KW-0285">Flavoprotein</keyword>
<proteinExistence type="inferred from homology"/>
<feature type="domain" description="Acyl-CoA dehydrogenase/oxidase C-terminal" evidence="7">
    <location>
        <begin position="388"/>
        <end position="537"/>
    </location>
</feature>
<dbReference type="InterPro" id="IPR037069">
    <property type="entry name" value="AcylCoA_DH/ox_N_sf"/>
</dbReference>
<comment type="caution">
    <text evidence="10">The sequence shown here is derived from an EMBL/GenBank/DDBJ whole genome shotgun (WGS) entry which is preliminary data.</text>
</comment>
<dbReference type="InterPro" id="IPR036250">
    <property type="entry name" value="AcylCo_DH-like_C"/>
</dbReference>
<dbReference type="Gene3D" id="1.20.140.10">
    <property type="entry name" value="Butyryl-CoA Dehydrogenase, subunit A, domain 3"/>
    <property type="match status" value="1"/>
</dbReference>
<dbReference type="AlphaFoldDB" id="A0A0R3NCX7"/>
<evidence type="ECO:0000313" key="10">
    <source>
        <dbReference type="EMBL" id="KRR29914.1"/>
    </source>
</evidence>
<dbReference type="FunFam" id="1.20.140.10:FF:000001">
    <property type="entry name" value="Acyl-CoA dehydrogenase"/>
    <property type="match status" value="1"/>
</dbReference>
<dbReference type="PANTHER" id="PTHR43884">
    <property type="entry name" value="ACYL-COA DEHYDROGENASE"/>
    <property type="match status" value="1"/>
</dbReference>
<dbReference type="InterPro" id="IPR013786">
    <property type="entry name" value="AcylCoA_DH/ox_N"/>
</dbReference>
<dbReference type="Pfam" id="PF02770">
    <property type="entry name" value="Acyl-CoA_dh_M"/>
    <property type="match status" value="1"/>
</dbReference>
<keyword evidence="4 6" id="KW-0274">FAD</keyword>
<dbReference type="RefSeq" id="WP_057841624.1">
    <property type="nucleotide sequence ID" value="NZ_LLYA01000003.1"/>
</dbReference>
<protein>
    <submittedName>
        <fullName evidence="10">Acyl-CoA dehydrogenase</fullName>
    </submittedName>
</protein>
<evidence type="ECO:0000259" key="9">
    <source>
        <dbReference type="Pfam" id="PF02771"/>
    </source>
</evidence>
<evidence type="ECO:0000313" key="11">
    <source>
        <dbReference type="Proteomes" id="UP000052023"/>
    </source>
</evidence>
<dbReference type="GO" id="GO:0050660">
    <property type="term" value="F:flavin adenine dinucleotide binding"/>
    <property type="evidence" value="ECO:0007669"/>
    <property type="project" value="InterPro"/>
</dbReference>
<dbReference type="InterPro" id="IPR009075">
    <property type="entry name" value="AcylCo_DH/oxidase_C"/>
</dbReference>
<evidence type="ECO:0000259" key="8">
    <source>
        <dbReference type="Pfam" id="PF02770"/>
    </source>
</evidence>
<evidence type="ECO:0000256" key="1">
    <source>
        <dbReference type="ARBA" id="ARBA00001974"/>
    </source>
</evidence>
<organism evidence="10 11">
    <name type="scientific">Bradyrhizobium retamae</name>
    <dbReference type="NCBI Taxonomy" id="1300035"/>
    <lineage>
        <taxon>Bacteria</taxon>
        <taxon>Pseudomonadati</taxon>
        <taxon>Pseudomonadota</taxon>
        <taxon>Alphaproteobacteria</taxon>
        <taxon>Hyphomicrobiales</taxon>
        <taxon>Nitrobacteraceae</taxon>
        <taxon>Bradyrhizobium</taxon>
    </lineage>
</organism>
<evidence type="ECO:0000256" key="6">
    <source>
        <dbReference type="RuleBase" id="RU362125"/>
    </source>
</evidence>
<dbReference type="SUPFAM" id="SSF56645">
    <property type="entry name" value="Acyl-CoA dehydrogenase NM domain-like"/>
    <property type="match status" value="1"/>
</dbReference>
<reference evidence="10 11" key="1">
    <citation type="submission" date="2014-03" db="EMBL/GenBank/DDBJ databases">
        <title>Bradyrhizobium valentinum sp. nov., isolated from effective nodules of Lupinus mariae-josephae, a lupine endemic of basic-lime soils in Eastern Spain.</title>
        <authorList>
            <person name="Duran D."/>
            <person name="Rey L."/>
            <person name="Navarro A."/>
            <person name="Busquets A."/>
            <person name="Imperial J."/>
            <person name="Ruiz-Argueso T."/>
        </authorList>
    </citation>
    <scope>NUCLEOTIDE SEQUENCE [LARGE SCALE GENOMIC DNA]</scope>
    <source>
        <strain evidence="10 11">Ro19</strain>
    </source>
</reference>
<dbReference type="InterPro" id="IPR046373">
    <property type="entry name" value="Acyl-CoA_Oxase/DH_mid-dom_sf"/>
</dbReference>
<dbReference type="SUPFAM" id="SSF47203">
    <property type="entry name" value="Acyl-CoA dehydrogenase C-terminal domain-like"/>
    <property type="match status" value="1"/>
</dbReference>
<dbReference type="PANTHER" id="PTHR43884:SF25">
    <property type="entry name" value="ACYL-COA DEHYDROGENASE YDBM-RELATED"/>
    <property type="match status" value="1"/>
</dbReference>
<dbReference type="InterPro" id="IPR006089">
    <property type="entry name" value="Acyl-CoA_DH_CS"/>
</dbReference>
<dbReference type="Pfam" id="PF00441">
    <property type="entry name" value="Acyl-CoA_dh_1"/>
    <property type="match status" value="1"/>
</dbReference>
<dbReference type="PROSITE" id="PS00073">
    <property type="entry name" value="ACYL_COA_DH_2"/>
    <property type="match status" value="1"/>
</dbReference>
<comment type="similarity">
    <text evidence="2 6">Belongs to the acyl-CoA dehydrogenase family.</text>
</comment>
<dbReference type="FunFam" id="2.40.110.10:FF:000015">
    <property type="entry name" value="Acyl-CoA dehydrogenase"/>
    <property type="match status" value="1"/>
</dbReference>
<evidence type="ECO:0000256" key="4">
    <source>
        <dbReference type="ARBA" id="ARBA00022827"/>
    </source>
</evidence>
<gene>
    <name evidence="10" type="ORF">CQ13_37815</name>
</gene>
<dbReference type="Gene3D" id="2.40.110.10">
    <property type="entry name" value="Butyryl-CoA Dehydrogenase, subunit A, domain 2"/>
    <property type="match status" value="1"/>
</dbReference>
<dbReference type="InterPro" id="IPR006091">
    <property type="entry name" value="Acyl-CoA_Oxase/DH_mid-dom"/>
</dbReference>
<keyword evidence="11" id="KW-1185">Reference proteome</keyword>
<comment type="cofactor">
    <cofactor evidence="1 6">
        <name>FAD</name>
        <dbReference type="ChEBI" id="CHEBI:57692"/>
    </cofactor>
</comment>
<dbReference type="EMBL" id="LLYA01000003">
    <property type="protein sequence ID" value="KRR29914.1"/>
    <property type="molecule type" value="Genomic_DNA"/>
</dbReference>
<name>A0A0R3NCX7_9BRAD</name>
<evidence type="ECO:0000256" key="2">
    <source>
        <dbReference type="ARBA" id="ARBA00009347"/>
    </source>
</evidence>
<feature type="domain" description="Acyl-CoA dehydrogenase/oxidase N-terminal" evidence="9">
    <location>
        <begin position="155"/>
        <end position="266"/>
    </location>
</feature>
<accession>A0A0R3NCX7</accession>
<dbReference type="Proteomes" id="UP000052023">
    <property type="component" value="Unassembled WGS sequence"/>
</dbReference>
<dbReference type="Pfam" id="PF02771">
    <property type="entry name" value="Acyl-CoA_dh_N"/>
    <property type="match status" value="1"/>
</dbReference>
<dbReference type="GO" id="GO:0003995">
    <property type="term" value="F:acyl-CoA dehydrogenase activity"/>
    <property type="evidence" value="ECO:0007669"/>
    <property type="project" value="InterPro"/>
</dbReference>
<dbReference type="InterPro" id="IPR009100">
    <property type="entry name" value="AcylCoA_DH/oxidase_NM_dom_sf"/>
</dbReference>
<feature type="domain" description="Acyl-CoA oxidase/dehydrogenase middle" evidence="8">
    <location>
        <begin position="272"/>
        <end position="374"/>
    </location>
</feature>
<evidence type="ECO:0000259" key="7">
    <source>
        <dbReference type="Pfam" id="PF00441"/>
    </source>
</evidence>
<dbReference type="Gene3D" id="1.10.540.10">
    <property type="entry name" value="Acyl-CoA dehydrogenase/oxidase, N-terminal domain"/>
    <property type="match status" value="1"/>
</dbReference>
<evidence type="ECO:0000256" key="3">
    <source>
        <dbReference type="ARBA" id="ARBA00022630"/>
    </source>
</evidence>
<evidence type="ECO:0000256" key="5">
    <source>
        <dbReference type="ARBA" id="ARBA00023002"/>
    </source>
</evidence>